<dbReference type="EMBL" id="CH902619">
    <property type="protein sequence ID" value="EDV37553.2"/>
    <property type="molecule type" value="Genomic_DNA"/>
</dbReference>
<evidence type="ECO:0000256" key="8">
    <source>
        <dbReference type="PIRSR" id="PIRSR601461-2"/>
    </source>
</evidence>
<dbReference type="GO" id="GO:0004190">
    <property type="term" value="F:aspartic-type endopeptidase activity"/>
    <property type="evidence" value="ECO:0007669"/>
    <property type="project" value="UniProtKB-KW"/>
</dbReference>
<evidence type="ECO:0000256" key="3">
    <source>
        <dbReference type="ARBA" id="ARBA00022750"/>
    </source>
</evidence>
<dbReference type="PANTHER" id="PTHR47966">
    <property type="entry name" value="BETA-SITE APP-CLEAVING ENZYME, ISOFORM A-RELATED"/>
    <property type="match status" value="1"/>
</dbReference>
<sequence length="412" mass="46696">MLSSSVFDGIMWWLFFGLPVLWLLPVTCNWELYSVPLRRFPSARHRFEKLGIRMDRLRLKYSSESSEERGNSRTKWNVKSTTLSNYLDAQYFGPITIGTPPQTFQVIFDTGSSNLWVPSATCSSTMVACRVHSRYYARRSRSYRPIGDHFVIHYGSGSLAGFLSTDTVRVAGLEIEDQVFAEATNMPGPIFLAAKFDGIFGLAYRSISMQRIKPPFYAMIEQGLLPRAVFSVYLNRHLGNQEEGGVLFFGGSNPEYYRGNFTYVPVSRRAYWQVKMDAATIRKLELCQNGCEVIIDTGTSFLALPYDQAILINKSIGGRPSAYGQFSVPCDQVSDLPRITFTMGGRAFFLEGHEYVFRDIFKDQRICSSAFVAVDLPSPQGPLWILGDVFLGKYYTEFDMERHRIGFADSRG</sequence>
<keyword evidence="3 9" id="KW-0064">Aspartyl protease</keyword>
<dbReference type="InParanoid" id="B3ME08"/>
<comment type="similarity">
    <text evidence="1 9">Belongs to the peptidase A1 family.</text>
</comment>
<dbReference type="Proteomes" id="UP000007801">
    <property type="component" value="Unassembled WGS sequence"/>
</dbReference>
<evidence type="ECO:0000313" key="11">
    <source>
        <dbReference type="EMBL" id="EDV37553.2"/>
    </source>
</evidence>
<keyword evidence="4 9" id="KW-0378">Hydrolase</keyword>
<keyword evidence="2 9" id="KW-0645">Protease</keyword>
<dbReference type="eggNOG" id="KOG1339">
    <property type="taxonomic scope" value="Eukaryota"/>
</dbReference>
<evidence type="ECO:0000256" key="1">
    <source>
        <dbReference type="ARBA" id="ARBA00007447"/>
    </source>
</evidence>
<feature type="disulfide bond" evidence="8">
    <location>
        <begin position="330"/>
        <end position="367"/>
    </location>
</feature>
<dbReference type="Gene3D" id="2.40.70.10">
    <property type="entry name" value="Acid Proteases"/>
    <property type="match status" value="2"/>
</dbReference>
<dbReference type="SUPFAM" id="SSF50630">
    <property type="entry name" value="Acid proteases"/>
    <property type="match status" value="1"/>
</dbReference>
<gene>
    <name evidence="11" type="primary">Dana\GF13504</name>
    <name evidence="11" type="synonym">dana_GLEANR_13516</name>
    <name evidence="11" type="ORF">GF13504</name>
</gene>
<evidence type="ECO:0000313" key="12">
    <source>
        <dbReference type="Proteomes" id="UP000007801"/>
    </source>
</evidence>
<evidence type="ECO:0000256" key="7">
    <source>
        <dbReference type="PIRSR" id="PIRSR601461-1"/>
    </source>
</evidence>
<keyword evidence="12" id="KW-1185">Reference proteome</keyword>
<feature type="active site" evidence="7">
    <location>
        <position position="109"/>
    </location>
</feature>
<dbReference type="InterPro" id="IPR001969">
    <property type="entry name" value="Aspartic_peptidase_AS"/>
</dbReference>
<dbReference type="PROSITE" id="PS51767">
    <property type="entry name" value="PEPTIDASE_A1"/>
    <property type="match status" value="1"/>
</dbReference>
<dbReference type="GO" id="GO:0006508">
    <property type="term" value="P:proteolysis"/>
    <property type="evidence" value="ECO:0007669"/>
    <property type="project" value="UniProtKB-KW"/>
</dbReference>
<dbReference type="GO" id="GO:0005764">
    <property type="term" value="C:lysosome"/>
    <property type="evidence" value="ECO:0007669"/>
    <property type="project" value="TreeGrafter"/>
</dbReference>
<feature type="active site" evidence="7">
    <location>
        <position position="296"/>
    </location>
</feature>
<dbReference type="InterPro" id="IPR033121">
    <property type="entry name" value="PEPTIDASE_A1"/>
</dbReference>
<organism evidence="11 12">
    <name type="scientific">Drosophila ananassae</name>
    <name type="common">Fruit fly</name>
    <dbReference type="NCBI Taxonomy" id="7217"/>
    <lineage>
        <taxon>Eukaryota</taxon>
        <taxon>Metazoa</taxon>
        <taxon>Ecdysozoa</taxon>
        <taxon>Arthropoda</taxon>
        <taxon>Hexapoda</taxon>
        <taxon>Insecta</taxon>
        <taxon>Pterygota</taxon>
        <taxon>Neoptera</taxon>
        <taxon>Endopterygota</taxon>
        <taxon>Diptera</taxon>
        <taxon>Brachycera</taxon>
        <taxon>Muscomorpha</taxon>
        <taxon>Ephydroidea</taxon>
        <taxon>Drosophilidae</taxon>
        <taxon>Drosophila</taxon>
        <taxon>Sophophora</taxon>
    </lineage>
</organism>
<dbReference type="InterPro" id="IPR021109">
    <property type="entry name" value="Peptidase_aspartic_dom_sf"/>
</dbReference>
<dbReference type="FunFam" id="2.40.70.10:FF:000149">
    <property type="entry name" value="Uncharacterized protein"/>
    <property type="match status" value="1"/>
</dbReference>
<name>B3ME08_DROAN</name>
<dbReference type="AlphaFoldDB" id="B3ME08"/>
<evidence type="ECO:0000256" key="9">
    <source>
        <dbReference type="RuleBase" id="RU000454"/>
    </source>
</evidence>
<feature type="domain" description="Peptidase A1" evidence="10">
    <location>
        <begin position="91"/>
        <end position="408"/>
    </location>
</feature>
<dbReference type="PROSITE" id="PS00141">
    <property type="entry name" value="ASP_PROTEASE"/>
    <property type="match status" value="2"/>
</dbReference>
<dbReference type="SMR" id="B3ME08"/>
<dbReference type="FunFam" id="2.40.70.10:FF:000002">
    <property type="entry name" value="Vacuolar aspartic proteinase"/>
    <property type="match status" value="1"/>
</dbReference>
<dbReference type="InterPro" id="IPR001461">
    <property type="entry name" value="Aspartic_peptidase_A1"/>
</dbReference>
<evidence type="ECO:0000256" key="2">
    <source>
        <dbReference type="ARBA" id="ARBA00022670"/>
    </source>
</evidence>
<dbReference type="PANTHER" id="PTHR47966:SF51">
    <property type="entry name" value="BETA-SITE APP-CLEAVING ENZYME, ISOFORM A-RELATED"/>
    <property type="match status" value="1"/>
</dbReference>
<proteinExistence type="inferred from homology"/>
<dbReference type="HOGENOM" id="CLU_013253_3_3_1"/>
<evidence type="ECO:0000256" key="5">
    <source>
        <dbReference type="ARBA" id="ARBA00023157"/>
    </source>
</evidence>
<dbReference type="FunCoup" id="B3ME08">
    <property type="interactions" value="685"/>
</dbReference>
<feature type="disulfide bond" evidence="8">
    <location>
        <begin position="122"/>
        <end position="129"/>
    </location>
</feature>
<dbReference type="PRINTS" id="PR00792">
    <property type="entry name" value="PEPSIN"/>
</dbReference>
<keyword evidence="5 8" id="KW-1015">Disulfide bond</keyword>
<dbReference type="GeneID" id="6496343"/>
<protein>
    <recommendedName>
        <fullName evidence="10">Peptidase A1 domain-containing protein</fullName>
    </recommendedName>
</protein>
<evidence type="ECO:0000256" key="4">
    <source>
        <dbReference type="ARBA" id="ARBA00022801"/>
    </source>
</evidence>
<dbReference type="Pfam" id="PF00026">
    <property type="entry name" value="Asp"/>
    <property type="match status" value="1"/>
</dbReference>
<dbReference type="KEGG" id="dan:6496343"/>
<dbReference type="MEROPS" id="A01.A64"/>
<keyword evidence="6" id="KW-0325">Glycoprotein</keyword>
<reference evidence="11 12" key="1">
    <citation type="journal article" date="2007" name="Nature">
        <title>Evolution of genes and genomes on the Drosophila phylogeny.</title>
        <authorList>
            <consortium name="Drosophila 12 Genomes Consortium"/>
            <person name="Clark A.G."/>
            <person name="Eisen M.B."/>
            <person name="Smith D.R."/>
            <person name="Bergman C.M."/>
            <person name="Oliver B."/>
            <person name="Markow T.A."/>
            <person name="Kaufman T.C."/>
            <person name="Kellis M."/>
            <person name="Gelbart W."/>
            <person name="Iyer V.N."/>
            <person name="Pollard D.A."/>
            <person name="Sackton T.B."/>
            <person name="Larracuente A.M."/>
            <person name="Singh N.D."/>
            <person name="Abad J.P."/>
            <person name="Abt D.N."/>
            <person name="Adryan B."/>
            <person name="Aguade M."/>
            <person name="Akashi H."/>
            <person name="Anderson W.W."/>
            <person name="Aquadro C.F."/>
            <person name="Ardell D.H."/>
            <person name="Arguello R."/>
            <person name="Artieri C.G."/>
            <person name="Barbash D.A."/>
            <person name="Barker D."/>
            <person name="Barsanti P."/>
            <person name="Batterham P."/>
            <person name="Batzoglou S."/>
            <person name="Begun D."/>
            <person name="Bhutkar A."/>
            <person name="Blanco E."/>
            <person name="Bosak S.A."/>
            <person name="Bradley R.K."/>
            <person name="Brand A.D."/>
            <person name="Brent M.R."/>
            <person name="Brooks A.N."/>
            <person name="Brown R.H."/>
            <person name="Butlin R.K."/>
            <person name="Caggese C."/>
            <person name="Calvi B.R."/>
            <person name="Bernardo de Carvalho A."/>
            <person name="Caspi A."/>
            <person name="Castrezana S."/>
            <person name="Celniker S.E."/>
            <person name="Chang J.L."/>
            <person name="Chapple C."/>
            <person name="Chatterji S."/>
            <person name="Chinwalla A."/>
            <person name="Civetta A."/>
            <person name="Clifton S.W."/>
            <person name="Comeron J.M."/>
            <person name="Costello J.C."/>
            <person name="Coyne J.A."/>
            <person name="Daub J."/>
            <person name="David R.G."/>
            <person name="Delcher A.L."/>
            <person name="Delehaunty K."/>
            <person name="Do C.B."/>
            <person name="Ebling H."/>
            <person name="Edwards K."/>
            <person name="Eickbush T."/>
            <person name="Evans J.D."/>
            <person name="Filipski A."/>
            <person name="Findeiss S."/>
            <person name="Freyhult E."/>
            <person name="Fulton L."/>
            <person name="Fulton R."/>
            <person name="Garcia A.C."/>
            <person name="Gardiner A."/>
            <person name="Garfield D.A."/>
            <person name="Garvin B.E."/>
            <person name="Gibson G."/>
            <person name="Gilbert D."/>
            <person name="Gnerre S."/>
            <person name="Godfrey J."/>
            <person name="Good R."/>
            <person name="Gotea V."/>
            <person name="Gravely B."/>
            <person name="Greenberg A.J."/>
            <person name="Griffiths-Jones S."/>
            <person name="Gross S."/>
            <person name="Guigo R."/>
            <person name="Gustafson E.A."/>
            <person name="Haerty W."/>
            <person name="Hahn M.W."/>
            <person name="Halligan D.L."/>
            <person name="Halpern A.L."/>
            <person name="Halter G.M."/>
            <person name="Han M.V."/>
            <person name="Heger A."/>
            <person name="Hillier L."/>
            <person name="Hinrichs A.S."/>
            <person name="Holmes I."/>
            <person name="Hoskins R.A."/>
            <person name="Hubisz M.J."/>
            <person name="Hultmark D."/>
            <person name="Huntley M.A."/>
            <person name="Jaffe D.B."/>
            <person name="Jagadeeshan S."/>
            <person name="Jeck W.R."/>
            <person name="Johnson J."/>
            <person name="Jones C.D."/>
            <person name="Jordan W.C."/>
            <person name="Karpen G.H."/>
            <person name="Kataoka E."/>
            <person name="Keightley P.D."/>
            <person name="Kheradpour P."/>
            <person name="Kirkness E.F."/>
            <person name="Koerich L.B."/>
            <person name="Kristiansen K."/>
            <person name="Kudrna D."/>
            <person name="Kulathinal R.J."/>
            <person name="Kumar S."/>
            <person name="Kwok R."/>
            <person name="Lander E."/>
            <person name="Langley C.H."/>
            <person name="Lapoint R."/>
            <person name="Lazzaro B.P."/>
            <person name="Lee S.J."/>
            <person name="Levesque L."/>
            <person name="Li R."/>
            <person name="Lin C.F."/>
            <person name="Lin M.F."/>
            <person name="Lindblad-Toh K."/>
            <person name="Llopart A."/>
            <person name="Long M."/>
            <person name="Low L."/>
            <person name="Lozovsky E."/>
            <person name="Lu J."/>
            <person name="Luo M."/>
            <person name="Machado C.A."/>
            <person name="Makalowski W."/>
            <person name="Marzo M."/>
            <person name="Matsuda M."/>
            <person name="Matzkin L."/>
            <person name="McAllister B."/>
            <person name="McBride C.S."/>
            <person name="McKernan B."/>
            <person name="McKernan K."/>
            <person name="Mendez-Lago M."/>
            <person name="Minx P."/>
            <person name="Mollenhauer M.U."/>
            <person name="Montooth K."/>
            <person name="Mount S.M."/>
            <person name="Mu X."/>
            <person name="Myers E."/>
            <person name="Negre B."/>
            <person name="Newfeld S."/>
            <person name="Nielsen R."/>
            <person name="Noor M.A."/>
            <person name="O'Grady P."/>
            <person name="Pachter L."/>
            <person name="Papaceit M."/>
            <person name="Parisi M.J."/>
            <person name="Parisi M."/>
            <person name="Parts L."/>
            <person name="Pedersen J.S."/>
            <person name="Pesole G."/>
            <person name="Phillippy A.M."/>
            <person name="Ponting C.P."/>
            <person name="Pop M."/>
            <person name="Porcelli D."/>
            <person name="Powell J.R."/>
            <person name="Prohaska S."/>
            <person name="Pruitt K."/>
            <person name="Puig M."/>
            <person name="Quesneville H."/>
            <person name="Ram K.R."/>
            <person name="Rand D."/>
            <person name="Rasmussen M.D."/>
            <person name="Reed L.K."/>
            <person name="Reenan R."/>
            <person name="Reily A."/>
            <person name="Remington K.A."/>
            <person name="Rieger T.T."/>
            <person name="Ritchie M.G."/>
            <person name="Robin C."/>
            <person name="Rogers Y.H."/>
            <person name="Rohde C."/>
            <person name="Rozas J."/>
            <person name="Rubenfield M.J."/>
            <person name="Ruiz A."/>
            <person name="Russo S."/>
            <person name="Salzberg S.L."/>
            <person name="Sanchez-Gracia A."/>
            <person name="Saranga D.J."/>
            <person name="Sato H."/>
            <person name="Schaeffer S.W."/>
            <person name="Schatz M.C."/>
            <person name="Schlenke T."/>
            <person name="Schwartz R."/>
            <person name="Segarra C."/>
            <person name="Singh R.S."/>
            <person name="Sirot L."/>
            <person name="Sirota M."/>
            <person name="Sisneros N.B."/>
            <person name="Smith C.D."/>
            <person name="Smith T.F."/>
            <person name="Spieth J."/>
            <person name="Stage D.E."/>
            <person name="Stark A."/>
            <person name="Stephan W."/>
            <person name="Strausberg R.L."/>
            <person name="Strempel S."/>
            <person name="Sturgill D."/>
            <person name="Sutton G."/>
            <person name="Sutton G.G."/>
            <person name="Tao W."/>
            <person name="Teichmann S."/>
            <person name="Tobari Y.N."/>
            <person name="Tomimura Y."/>
            <person name="Tsolas J.M."/>
            <person name="Valente V.L."/>
            <person name="Venter E."/>
            <person name="Venter J.C."/>
            <person name="Vicario S."/>
            <person name="Vieira F.G."/>
            <person name="Vilella A.J."/>
            <person name="Villasante A."/>
            <person name="Walenz B."/>
            <person name="Wang J."/>
            <person name="Wasserman M."/>
            <person name="Watts T."/>
            <person name="Wilson D."/>
            <person name="Wilson R.K."/>
            <person name="Wing R.A."/>
            <person name="Wolfner M.F."/>
            <person name="Wong A."/>
            <person name="Wong G.K."/>
            <person name="Wu C.I."/>
            <person name="Wu G."/>
            <person name="Yamamoto D."/>
            <person name="Yang H.P."/>
            <person name="Yang S.P."/>
            <person name="Yorke J.A."/>
            <person name="Yoshida K."/>
            <person name="Zdobnov E."/>
            <person name="Zhang P."/>
            <person name="Zhang Y."/>
            <person name="Zimin A.V."/>
            <person name="Baldwin J."/>
            <person name="Abdouelleil A."/>
            <person name="Abdulkadir J."/>
            <person name="Abebe A."/>
            <person name="Abera B."/>
            <person name="Abreu J."/>
            <person name="Acer S.C."/>
            <person name="Aftuck L."/>
            <person name="Alexander A."/>
            <person name="An P."/>
            <person name="Anderson E."/>
            <person name="Anderson S."/>
            <person name="Arachi H."/>
            <person name="Azer M."/>
            <person name="Bachantsang P."/>
            <person name="Barry A."/>
            <person name="Bayul T."/>
            <person name="Berlin A."/>
            <person name="Bessette D."/>
            <person name="Bloom T."/>
            <person name="Blye J."/>
            <person name="Boguslavskiy L."/>
            <person name="Bonnet C."/>
            <person name="Boukhgalter B."/>
            <person name="Bourzgui I."/>
            <person name="Brown A."/>
            <person name="Cahill P."/>
            <person name="Channer S."/>
            <person name="Cheshatsang Y."/>
            <person name="Chuda L."/>
            <person name="Citroen M."/>
            <person name="Collymore A."/>
            <person name="Cooke P."/>
            <person name="Costello M."/>
            <person name="D'Aco K."/>
            <person name="Daza R."/>
            <person name="De Haan G."/>
            <person name="DeGray S."/>
            <person name="DeMaso C."/>
            <person name="Dhargay N."/>
            <person name="Dooley K."/>
            <person name="Dooley E."/>
            <person name="Doricent M."/>
            <person name="Dorje P."/>
            <person name="Dorjee K."/>
            <person name="Dupes A."/>
            <person name="Elong R."/>
            <person name="Falk J."/>
            <person name="Farina A."/>
            <person name="Faro S."/>
            <person name="Ferguson D."/>
            <person name="Fisher S."/>
            <person name="Foley C.D."/>
            <person name="Franke A."/>
            <person name="Friedrich D."/>
            <person name="Gadbois L."/>
            <person name="Gearin G."/>
            <person name="Gearin C.R."/>
            <person name="Giannoukos G."/>
            <person name="Goode T."/>
            <person name="Graham J."/>
            <person name="Grandbois E."/>
            <person name="Grewal S."/>
            <person name="Gyaltsen K."/>
            <person name="Hafez N."/>
            <person name="Hagos B."/>
            <person name="Hall J."/>
            <person name="Henson C."/>
            <person name="Hollinger A."/>
            <person name="Honan T."/>
            <person name="Huard M.D."/>
            <person name="Hughes L."/>
            <person name="Hurhula B."/>
            <person name="Husby M.E."/>
            <person name="Kamat A."/>
            <person name="Kanga B."/>
            <person name="Kashin S."/>
            <person name="Khazanovich D."/>
            <person name="Kisner P."/>
            <person name="Lance K."/>
            <person name="Lara M."/>
            <person name="Lee W."/>
            <person name="Lennon N."/>
            <person name="Letendre F."/>
            <person name="LeVine R."/>
            <person name="Lipovsky A."/>
            <person name="Liu X."/>
            <person name="Liu J."/>
            <person name="Liu S."/>
            <person name="Lokyitsang T."/>
            <person name="Lokyitsang Y."/>
            <person name="Lubonja R."/>
            <person name="Lui A."/>
            <person name="MacDonald P."/>
            <person name="Magnisalis V."/>
            <person name="Maru K."/>
            <person name="Matthews C."/>
            <person name="McCusker W."/>
            <person name="McDonough S."/>
            <person name="Mehta T."/>
            <person name="Meldrim J."/>
            <person name="Meneus L."/>
            <person name="Mihai O."/>
            <person name="Mihalev A."/>
            <person name="Mihova T."/>
            <person name="Mittelman R."/>
            <person name="Mlenga V."/>
            <person name="Montmayeur A."/>
            <person name="Mulrain L."/>
            <person name="Navidi A."/>
            <person name="Naylor J."/>
            <person name="Negash T."/>
            <person name="Nguyen T."/>
            <person name="Nguyen N."/>
            <person name="Nicol R."/>
            <person name="Norbu C."/>
            <person name="Norbu N."/>
            <person name="Novod N."/>
            <person name="O'Neill B."/>
            <person name="Osman S."/>
            <person name="Markiewicz E."/>
            <person name="Oyono O.L."/>
            <person name="Patti C."/>
            <person name="Phunkhang P."/>
            <person name="Pierre F."/>
            <person name="Priest M."/>
            <person name="Raghuraman S."/>
            <person name="Rege F."/>
            <person name="Reyes R."/>
            <person name="Rise C."/>
            <person name="Rogov P."/>
            <person name="Ross K."/>
            <person name="Ryan E."/>
            <person name="Settipalli S."/>
            <person name="Shea T."/>
            <person name="Sherpa N."/>
            <person name="Shi L."/>
            <person name="Shih D."/>
            <person name="Sparrow T."/>
            <person name="Spaulding J."/>
            <person name="Stalker J."/>
            <person name="Stange-Thomann N."/>
            <person name="Stavropoulos S."/>
            <person name="Stone C."/>
            <person name="Strader C."/>
            <person name="Tesfaye S."/>
            <person name="Thomson T."/>
            <person name="Thoulutsang Y."/>
            <person name="Thoulutsang D."/>
            <person name="Topham K."/>
            <person name="Topping I."/>
            <person name="Tsamla T."/>
            <person name="Vassiliev H."/>
            <person name="Vo A."/>
            <person name="Wangchuk T."/>
            <person name="Wangdi T."/>
            <person name="Weiand M."/>
            <person name="Wilkinson J."/>
            <person name="Wilson A."/>
            <person name="Yadav S."/>
            <person name="Young G."/>
            <person name="Yu Q."/>
            <person name="Zembek L."/>
            <person name="Zhong D."/>
            <person name="Zimmer A."/>
            <person name="Zwirko Z."/>
            <person name="Jaffe D.B."/>
            <person name="Alvarez P."/>
            <person name="Brockman W."/>
            <person name="Butler J."/>
            <person name="Chin C."/>
            <person name="Gnerre S."/>
            <person name="Grabherr M."/>
            <person name="Kleber M."/>
            <person name="Mauceli E."/>
            <person name="MacCallum I."/>
        </authorList>
    </citation>
    <scope>NUCLEOTIDE SEQUENCE [LARGE SCALE GENOMIC DNA]</scope>
    <source>
        <strain evidence="12">Tucson 14024-0371.13</strain>
    </source>
</reference>
<accession>B3ME08</accession>
<evidence type="ECO:0000259" key="10">
    <source>
        <dbReference type="PROSITE" id="PS51767"/>
    </source>
</evidence>
<dbReference type="OrthoDB" id="771136at2759"/>
<dbReference type="STRING" id="7217.B3ME08"/>
<evidence type="ECO:0000256" key="6">
    <source>
        <dbReference type="ARBA" id="ARBA00023180"/>
    </source>
</evidence>